<proteinExistence type="inferred from homology"/>
<feature type="chain" id="PRO_5044802716" description="Insulin-like 3" evidence="13">
    <location>
        <begin position="23"/>
        <end position="154"/>
    </location>
</feature>
<dbReference type="PANTHER" id="PTHR10423">
    <property type="entry name" value="INSULIN-LIKE 3"/>
    <property type="match status" value="1"/>
</dbReference>
<feature type="compositionally biased region" description="Basic and acidic residues" evidence="12">
    <location>
        <begin position="85"/>
        <end position="97"/>
    </location>
</feature>
<keyword evidence="16" id="KW-1185">Reference proteome</keyword>
<dbReference type="InterPro" id="IPR022353">
    <property type="entry name" value="Insulin_CS"/>
</dbReference>
<feature type="domain" description="Insulin-like" evidence="14">
    <location>
        <begin position="27"/>
        <end position="154"/>
    </location>
</feature>
<keyword evidence="7" id="KW-1015">Disulfide bond</keyword>
<organism evidence="15 16">
    <name type="scientific">Coilia grayii</name>
    <name type="common">Gray's grenadier anchovy</name>
    <dbReference type="NCBI Taxonomy" id="363190"/>
    <lineage>
        <taxon>Eukaryota</taxon>
        <taxon>Metazoa</taxon>
        <taxon>Chordata</taxon>
        <taxon>Craniata</taxon>
        <taxon>Vertebrata</taxon>
        <taxon>Euteleostomi</taxon>
        <taxon>Actinopterygii</taxon>
        <taxon>Neopterygii</taxon>
        <taxon>Teleostei</taxon>
        <taxon>Clupei</taxon>
        <taxon>Clupeiformes</taxon>
        <taxon>Clupeoidei</taxon>
        <taxon>Engraulidae</taxon>
        <taxon>Coilinae</taxon>
        <taxon>Coilia</taxon>
    </lineage>
</organism>
<dbReference type="InterPro" id="IPR016179">
    <property type="entry name" value="Insulin-like"/>
</dbReference>
<dbReference type="GO" id="GO:0005576">
    <property type="term" value="C:extracellular region"/>
    <property type="evidence" value="ECO:0007669"/>
    <property type="project" value="UniProtKB-SubCell"/>
</dbReference>
<accession>A0ABD1KF47</accession>
<evidence type="ECO:0000256" key="13">
    <source>
        <dbReference type="SAM" id="SignalP"/>
    </source>
</evidence>
<evidence type="ECO:0000256" key="10">
    <source>
        <dbReference type="ARBA" id="ARBA00032881"/>
    </source>
</evidence>
<dbReference type="SMART" id="SM00078">
    <property type="entry name" value="IlGF"/>
    <property type="match status" value="1"/>
</dbReference>
<evidence type="ECO:0000256" key="9">
    <source>
        <dbReference type="ARBA" id="ARBA00032209"/>
    </source>
</evidence>
<evidence type="ECO:0000256" key="6">
    <source>
        <dbReference type="ARBA" id="ARBA00022729"/>
    </source>
</evidence>
<keyword evidence="5" id="KW-0165">Cleavage on pair of basic residues</keyword>
<dbReference type="Pfam" id="PF00049">
    <property type="entry name" value="Insulin"/>
    <property type="match status" value="1"/>
</dbReference>
<comment type="function">
    <text evidence="8">Seems to play a role in testicular function. May be a trophic hormone with a role in testicular descent in fetal life. Is a ligand for LGR8 receptor.</text>
</comment>
<evidence type="ECO:0000256" key="1">
    <source>
        <dbReference type="ARBA" id="ARBA00004613"/>
    </source>
</evidence>
<dbReference type="SUPFAM" id="SSF56994">
    <property type="entry name" value="Insulin-like"/>
    <property type="match status" value="1"/>
</dbReference>
<keyword evidence="6 13" id="KW-0732">Signal</keyword>
<dbReference type="Proteomes" id="UP001591681">
    <property type="component" value="Unassembled WGS sequence"/>
</dbReference>
<name>A0ABD1KF47_9TELE</name>
<dbReference type="EMBL" id="JBHFQA010000006">
    <property type="protein sequence ID" value="KAL2097621.1"/>
    <property type="molecule type" value="Genomic_DNA"/>
</dbReference>
<feature type="region of interest" description="Disordered" evidence="12">
    <location>
        <begin position="73"/>
        <end position="120"/>
    </location>
</feature>
<evidence type="ECO:0000256" key="2">
    <source>
        <dbReference type="ARBA" id="ARBA00009034"/>
    </source>
</evidence>
<evidence type="ECO:0000256" key="11">
    <source>
        <dbReference type="RuleBase" id="RU000406"/>
    </source>
</evidence>
<comment type="caution">
    <text evidence="15">The sequence shown here is derived from an EMBL/GenBank/DDBJ whole genome shotgun (WGS) entry which is preliminary data.</text>
</comment>
<evidence type="ECO:0000313" key="15">
    <source>
        <dbReference type="EMBL" id="KAL2097621.1"/>
    </source>
</evidence>
<evidence type="ECO:0000256" key="12">
    <source>
        <dbReference type="SAM" id="MobiDB-lite"/>
    </source>
</evidence>
<comment type="similarity">
    <text evidence="2 11">Belongs to the insulin family.</text>
</comment>
<evidence type="ECO:0000256" key="7">
    <source>
        <dbReference type="ARBA" id="ARBA00023157"/>
    </source>
</evidence>
<comment type="subcellular location">
    <subcellularLocation>
        <location evidence="1 11">Secreted</location>
    </subcellularLocation>
</comment>
<evidence type="ECO:0000259" key="14">
    <source>
        <dbReference type="SMART" id="SM00078"/>
    </source>
</evidence>
<gene>
    <name evidence="15" type="ORF">ACEWY4_006828</name>
</gene>
<dbReference type="Gene3D" id="1.10.100.10">
    <property type="entry name" value="Insulin-like"/>
    <property type="match status" value="1"/>
</dbReference>
<evidence type="ECO:0000256" key="5">
    <source>
        <dbReference type="ARBA" id="ARBA00022685"/>
    </source>
</evidence>
<protein>
    <recommendedName>
        <fullName evidence="3">Insulin-like 3</fullName>
    </recommendedName>
    <alternativeName>
        <fullName evidence="10">Leydig insulin-like peptide</fullName>
    </alternativeName>
    <alternativeName>
        <fullName evidence="9">Relaxin-like factor</fullName>
    </alternativeName>
</protein>
<evidence type="ECO:0000256" key="4">
    <source>
        <dbReference type="ARBA" id="ARBA00022525"/>
    </source>
</evidence>
<dbReference type="InterPro" id="IPR036438">
    <property type="entry name" value="Insulin-like_sf"/>
</dbReference>
<evidence type="ECO:0000256" key="8">
    <source>
        <dbReference type="ARBA" id="ARBA00025288"/>
    </source>
</evidence>
<dbReference type="PANTHER" id="PTHR10423:SF3">
    <property type="entry name" value="INSULIN-LIKE 3"/>
    <property type="match status" value="1"/>
</dbReference>
<evidence type="ECO:0000256" key="3">
    <source>
        <dbReference type="ARBA" id="ARBA00014427"/>
    </source>
</evidence>
<feature type="signal peptide" evidence="13">
    <location>
        <begin position="1"/>
        <end position="22"/>
    </location>
</feature>
<dbReference type="AlphaFoldDB" id="A0ABD1KF47"/>
<keyword evidence="4 11" id="KW-0964">Secreted</keyword>
<sequence length="154" mass="16806">MIAKLFAPLLVCLLIGDNMAKAQDGRIKLCGREFVRMVISSCGSSRLRRHAPELDKPHRHFYSSLLDRISSDRFLGSGSGEGQQEQERTSEHEEHELSAAASKPDAPTGGQGAWPRGAGEGEVYSMSRRIRRDAGPAGLCCRSGCTISELVQFC</sequence>
<evidence type="ECO:0000313" key="16">
    <source>
        <dbReference type="Proteomes" id="UP001591681"/>
    </source>
</evidence>
<dbReference type="PROSITE" id="PS00262">
    <property type="entry name" value="INSULIN"/>
    <property type="match status" value="1"/>
</dbReference>
<reference evidence="15 16" key="1">
    <citation type="submission" date="2024-09" db="EMBL/GenBank/DDBJ databases">
        <title>A chromosome-level genome assembly of Gray's grenadier anchovy, Coilia grayii.</title>
        <authorList>
            <person name="Fu Z."/>
        </authorList>
    </citation>
    <scope>NUCLEOTIDE SEQUENCE [LARGE SCALE GENOMIC DNA]</scope>
    <source>
        <strain evidence="15">G4</strain>
        <tissue evidence="15">Muscle</tissue>
    </source>
</reference>
<dbReference type="InterPro" id="IPR043387">
    <property type="entry name" value="INSL3/INSL4"/>
</dbReference>